<dbReference type="SUPFAM" id="SSF52833">
    <property type="entry name" value="Thioredoxin-like"/>
    <property type="match status" value="1"/>
</dbReference>
<dbReference type="EMBL" id="BAGZ01000001">
    <property type="protein sequence ID" value="GAB76589.1"/>
    <property type="molecule type" value="Genomic_DNA"/>
</dbReference>
<name>K6VIN7_9MICO</name>
<dbReference type="Proteomes" id="UP000008495">
    <property type="component" value="Unassembled WGS sequence"/>
</dbReference>
<reference evidence="1 2" key="1">
    <citation type="submission" date="2012-08" db="EMBL/GenBank/DDBJ databases">
        <title>Whole genome shotgun sequence of Austwickia chelonae NBRC 105200.</title>
        <authorList>
            <person name="Yoshida I."/>
            <person name="Hosoyama A."/>
            <person name="Tsuchikane K."/>
            <person name="Katsumata H."/>
            <person name="Ando Y."/>
            <person name="Ohji S."/>
            <person name="Hamada M."/>
            <person name="Tamura T."/>
            <person name="Yamazoe A."/>
            <person name="Yamazaki S."/>
            <person name="Fujita N."/>
        </authorList>
    </citation>
    <scope>NUCLEOTIDE SEQUENCE [LARGE SCALE GENOMIC DNA]</scope>
    <source>
        <strain evidence="1 2">NBRC 105200</strain>
    </source>
</reference>
<dbReference type="Gene3D" id="3.40.30.10">
    <property type="entry name" value="Glutaredoxin"/>
    <property type="match status" value="1"/>
</dbReference>
<keyword evidence="2" id="KW-1185">Reference proteome</keyword>
<dbReference type="STRING" id="100225.SAMN05421595_1720"/>
<dbReference type="eggNOG" id="COG0695">
    <property type="taxonomic scope" value="Bacteria"/>
</dbReference>
<evidence type="ECO:0000313" key="2">
    <source>
        <dbReference type="Proteomes" id="UP000008495"/>
    </source>
</evidence>
<gene>
    <name evidence="1" type="ORF">AUCHE_01_01510</name>
</gene>
<accession>K6VIN7</accession>
<comment type="caution">
    <text evidence="1">The sequence shown here is derived from an EMBL/GenBank/DDBJ whole genome shotgun (WGS) entry which is preliminary data.</text>
</comment>
<proteinExistence type="predicted"/>
<organism evidence="1 2">
    <name type="scientific">Austwickia chelonae NBRC 105200</name>
    <dbReference type="NCBI Taxonomy" id="1184607"/>
    <lineage>
        <taxon>Bacteria</taxon>
        <taxon>Bacillati</taxon>
        <taxon>Actinomycetota</taxon>
        <taxon>Actinomycetes</taxon>
        <taxon>Micrococcales</taxon>
        <taxon>Dermatophilaceae</taxon>
        <taxon>Austwickia</taxon>
    </lineage>
</organism>
<evidence type="ECO:0000313" key="1">
    <source>
        <dbReference type="EMBL" id="GAB76589.1"/>
    </source>
</evidence>
<evidence type="ECO:0008006" key="3">
    <source>
        <dbReference type="Google" id="ProtNLM"/>
    </source>
</evidence>
<protein>
    <recommendedName>
        <fullName evidence="3">Glutaredoxin domain-containing protein</fullName>
    </recommendedName>
</protein>
<sequence length="127" mass="13849">MLIGADSALWGLVVMSVCLAAAWVSSPLRQDRSLTHWDAQQRHVRDGFVVVYWRPGSWGCLRLRSALRSVSGQILWVNVWADDEAAAFVRDVNGGAEVVPTAILRNGDAVSHPTPEALRADLSARTA</sequence>
<dbReference type="AlphaFoldDB" id="K6VIN7"/>
<dbReference type="InterPro" id="IPR036249">
    <property type="entry name" value="Thioredoxin-like_sf"/>
</dbReference>